<feature type="binding site" evidence="7">
    <location>
        <position position="68"/>
    </location>
    <ligand>
        <name>substrate</name>
    </ligand>
</feature>
<keyword evidence="8" id="KW-0129">CBS domain</keyword>
<dbReference type="SUPFAM" id="SSF53383">
    <property type="entry name" value="PLP-dependent transferases"/>
    <property type="match status" value="1"/>
</dbReference>
<dbReference type="CDD" id="cd03360">
    <property type="entry name" value="LbH_AT_putative"/>
    <property type="match status" value="1"/>
</dbReference>
<dbReference type="InterPro" id="IPR011004">
    <property type="entry name" value="Trimer_LpxA-like_sf"/>
</dbReference>
<sequence>MHTNLKIIGCGGHCKVVIDALSLTQHSLQVSLCDSNKSFLGQEVCGVLVDSTMDSLADYIGYVHVSIGNNQARKNVIDLMNSNANLFTIIHPAAIIAKSARLGAGSFIAAQAILGPECQVGEGCIINHSAVVDHEVIVGSCSHIAPNSTLGGRVKIGERVLIGAGAVVLPGVTIGDGAIIGAGSVVVKDVKENAVVKGVPAQFKRNKMITIKELYIQKQENLKTALSKLDATAQGVLFLVDSDEHLIRTVTDGDIRRLLLKGFTLDSTLEELSEHSSKALPVSATIQDAYHLMQEYELDHIPVIDESNRPIRLIHRRELSSNILLSSPHIGEHEQQYVQEAFATNWVAPLGPNVDSFEKEVAEYINIKSAVALSSGTAAIHLALVLLDVKPGDIVFASSFTFVSHSESYLIPRCDSGIY</sequence>
<comment type="similarity">
    <text evidence="1">Belongs to the transferase hexapeptide repeat family.</text>
</comment>
<dbReference type="Pfam" id="PF01041">
    <property type="entry name" value="DegT_DnrJ_EryC1"/>
    <property type="match status" value="1"/>
</dbReference>
<dbReference type="InterPro" id="IPR050179">
    <property type="entry name" value="Trans_hexapeptide_repeat"/>
</dbReference>
<dbReference type="Gene3D" id="3.10.580.10">
    <property type="entry name" value="CBS-domain"/>
    <property type="match status" value="1"/>
</dbReference>
<dbReference type="PANTHER" id="PTHR43300">
    <property type="entry name" value="ACETYLTRANSFERASE"/>
    <property type="match status" value="1"/>
</dbReference>
<evidence type="ECO:0000256" key="4">
    <source>
        <dbReference type="ARBA" id="ARBA00022898"/>
    </source>
</evidence>
<evidence type="ECO:0000256" key="9">
    <source>
        <dbReference type="RuleBase" id="RU004508"/>
    </source>
</evidence>
<dbReference type="PANTHER" id="PTHR43300:SF7">
    <property type="entry name" value="UDP-N-ACETYLBACILLOSAMINE N-ACETYLTRANSFERASE"/>
    <property type="match status" value="1"/>
</dbReference>
<dbReference type="InterPro" id="IPR000644">
    <property type="entry name" value="CBS_dom"/>
</dbReference>
<keyword evidence="4 9" id="KW-0663">Pyridoxal phosphate</keyword>
<dbReference type="PROSITE" id="PS00101">
    <property type="entry name" value="HEXAPEP_TRANSFERASES"/>
    <property type="match status" value="1"/>
</dbReference>
<dbReference type="InterPro" id="IPR046342">
    <property type="entry name" value="CBS_dom_sf"/>
</dbReference>
<evidence type="ECO:0000256" key="3">
    <source>
        <dbReference type="ARBA" id="ARBA00022737"/>
    </source>
</evidence>
<reference evidence="11" key="1">
    <citation type="journal article" date="2000" name="Zentralbl. Bakteriol.">
        <title>Cloning and functional characterization of a 30 kb gene locus required for lipopolysaccharide biosynthesis in Legionella pneumophila.</title>
        <authorList>
            <person name="Lueneberg E."/>
        </authorList>
    </citation>
    <scope>NUCLEOTIDE SEQUENCE</scope>
    <source>
        <strain evidence="11">RC1</strain>
    </source>
</reference>
<dbReference type="AlphaFoldDB" id="Q9RDX7"/>
<dbReference type="Gene3D" id="3.40.50.20">
    <property type="match status" value="1"/>
</dbReference>
<keyword evidence="2 11" id="KW-0808">Transferase</keyword>
<accession>Q9RDX7</accession>
<dbReference type="InterPro" id="IPR041561">
    <property type="entry name" value="PglD_N"/>
</dbReference>
<dbReference type="InterPro" id="IPR018357">
    <property type="entry name" value="Hexapep_transf_CS"/>
</dbReference>
<protein>
    <submittedName>
        <fullName evidence="11">Putative acetyl transferase</fullName>
    </submittedName>
</protein>
<evidence type="ECO:0000259" key="10">
    <source>
        <dbReference type="PROSITE" id="PS51371"/>
    </source>
</evidence>
<dbReference type="Gene3D" id="2.160.10.10">
    <property type="entry name" value="Hexapeptide repeat proteins"/>
    <property type="match status" value="1"/>
</dbReference>
<evidence type="ECO:0000256" key="1">
    <source>
        <dbReference type="ARBA" id="ARBA00007274"/>
    </source>
</evidence>
<dbReference type="GO" id="GO:0016746">
    <property type="term" value="F:acyltransferase activity"/>
    <property type="evidence" value="ECO:0007669"/>
    <property type="project" value="UniProtKB-KW"/>
</dbReference>
<dbReference type="InterPro" id="IPR015421">
    <property type="entry name" value="PyrdxlP-dep_Trfase_major"/>
</dbReference>
<dbReference type="NCBIfam" id="TIGR03570">
    <property type="entry name" value="NeuD_NnaD"/>
    <property type="match status" value="1"/>
</dbReference>
<evidence type="ECO:0000313" key="11">
    <source>
        <dbReference type="EMBL" id="CAB65210.1"/>
    </source>
</evidence>
<feature type="binding site" evidence="7">
    <location>
        <position position="143"/>
    </location>
    <ligand>
        <name>acetyl-CoA</name>
        <dbReference type="ChEBI" id="CHEBI:57288"/>
    </ligand>
</feature>
<dbReference type="InterPro" id="IPR015424">
    <property type="entry name" value="PyrdxlP-dep_Trfase"/>
</dbReference>
<evidence type="ECO:0000256" key="2">
    <source>
        <dbReference type="ARBA" id="ARBA00022679"/>
    </source>
</evidence>
<evidence type="ECO:0000256" key="8">
    <source>
        <dbReference type="PROSITE-ProRule" id="PRU00703"/>
    </source>
</evidence>
<dbReference type="SUPFAM" id="SSF54631">
    <property type="entry name" value="CBS-domain pair"/>
    <property type="match status" value="1"/>
</dbReference>
<keyword evidence="5" id="KW-0012">Acyltransferase</keyword>
<keyword evidence="3" id="KW-0677">Repeat</keyword>
<dbReference type="Gene3D" id="3.40.640.10">
    <property type="entry name" value="Type I PLP-dependent aspartate aminotransferase-like (Major domain)"/>
    <property type="match status" value="1"/>
</dbReference>
<dbReference type="Pfam" id="PF00132">
    <property type="entry name" value="Hexapep"/>
    <property type="match status" value="1"/>
</dbReference>
<dbReference type="SUPFAM" id="SSF51161">
    <property type="entry name" value="Trimeric LpxA-like enzymes"/>
    <property type="match status" value="1"/>
</dbReference>
<feature type="domain" description="CBS" evidence="10">
    <location>
        <begin position="272"/>
        <end position="332"/>
    </location>
</feature>
<dbReference type="PROSITE" id="PS51371">
    <property type="entry name" value="CBS"/>
    <property type="match status" value="2"/>
</dbReference>
<evidence type="ECO:0000256" key="6">
    <source>
        <dbReference type="PIRSR" id="PIRSR620019-1"/>
    </source>
</evidence>
<feature type="active site" description="Proton acceptor" evidence="6">
    <location>
        <position position="134"/>
    </location>
</feature>
<comment type="similarity">
    <text evidence="9">Belongs to the DegT/DnrJ/EryC1 family.</text>
</comment>
<dbReference type="InterPro" id="IPR001451">
    <property type="entry name" value="Hexapep"/>
</dbReference>
<dbReference type="Pfam" id="PF17836">
    <property type="entry name" value="PglD_N"/>
    <property type="match status" value="1"/>
</dbReference>
<dbReference type="InterPro" id="IPR020019">
    <property type="entry name" value="AcTrfase_PglD-like"/>
</dbReference>
<dbReference type="EMBL" id="AJ007311">
    <property type="protein sequence ID" value="CAB65210.1"/>
    <property type="molecule type" value="Genomic_DNA"/>
</dbReference>
<name>Q9RDX7_LEGPN</name>
<proteinExistence type="inferred from homology"/>
<evidence type="ECO:0000256" key="7">
    <source>
        <dbReference type="PIRSR" id="PIRSR620019-2"/>
    </source>
</evidence>
<feature type="site" description="Increases basicity of active site His" evidence="6">
    <location>
        <position position="135"/>
    </location>
</feature>
<dbReference type="InterPro" id="IPR000653">
    <property type="entry name" value="DegT/StrS_aminotransferase"/>
</dbReference>
<evidence type="ECO:0000256" key="5">
    <source>
        <dbReference type="ARBA" id="ARBA00023315"/>
    </source>
</evidence>
<feature type="domain" description="CBS" evidence="10">
    <location>
        <begin position="208"/>
        <end position="267"/>
    </location>
</feature>
<organism evidence="11">
    <name type="scientific">Legionella pneumophila</name>
    <dbReference type="NCBI Taxonomy" id="446"/>
    <lineage>
        <taxon>Bacteria</taxon>
        <taxon>Pseudomonadati</taxon>
        <taxon>Pseudomonadota</taxon>
        <taxon>Gammaproteobacteria</taxon>
        <taxon>Legionellales</taxon>
        <taxon>Legionellaceae</taxon>
        <taxon>Legionella</taxon>
    </lineage>
</organism>
<dbReference type="Pfam" id="PF00571">
    <property type="entry name" value="CBS"/>
    <property type="match status" value="1"/>
</dbReference>